<reference evidence="4 5" key="1">
    <citation type="submission" date="2023-08" db="EMBL/GenBank/DDBJ databases">
        <title>The draft genome sequence of Paracraurococcus sp. LOR1-02.</title>
        <authorList>
            <person name="Kingkaew E."/>
            <person name="Tanasupawat S."/>
        </authorList>
    </citation>
    <scope>NUCLEOTIDE SEQUENCE [LARGE SCALE GENOMIC DNA]</scope>
    <source>
        <strain evidence="4 5">LOR1-02</strain>
    </source>
</reference>
<evidence type="ECO:0000313" key="5">
    <source>
        <dbReference type="Proteomes" id="UP001243009"/>
    </source>
</evidence>
<feature type="domain" description="Tail sheath protein subtilisin-like" evidence="2">
    <location>
        <begin position="776"/>
        <end position="931"/>
    </location>
</feature>
<dbReference type="PANTHER" id="PTHR35861:SF1">
    <property type="entry name" value="PHAGE TAIL SHEATH PROTEIN"/>
    <property type="match status" value="1"/>
</dbReference>
<comment type="similarity">
    <text evidence="1">Belongs to the myoviridae tail sheath protein family.</text>
</comment>
<sequence>MPEYLAPGVYVEEIDTGPKPIEGVSTSTAGMIGLAERGPADVPILLTGTGDYARWFGGALDRRAFGDNGHLPAAVEGFFRNGGRRLYVTRVVPAGAAEARMVLHGTGTGLNPRTNTLLRGVQTGDGMAAGTELLVLDNAGIPVGATVRIGDGSAAEWHDIGGVNAATTVLLSFPLGGHLAAGGTIRRYDRDVTAGNAGPHTLAGPVNAGSRHVVVVTGDDVLSTSFNLTDQLLEIALGGRREYSRVTAVVATGGVNEFRLTLAQPLQTGFPVADTTATVLTAQAAAPDSTATAGPAASAGDVAIGLTAAGGTEPILEMVPAAAGAPTELRAAVTPGRLVLTRALPAALPAGTLVEPVTLTNAAGAPTTLTAEAARGAVEIMVADRTNITPGRAIGIGTAPDTEEVLVAAMPGAVLPATGPGTLVLEHGLRAPHAAGTQVQLQVPLLPLAAPRFAGVLVQAAPQGATEILVTETASYAAGEALMLTTAEDVAYLQRIGTVTASAPQAVTLARPLARNHPAGGAMIRRAPLFDVEALDRGAWGNRLLVSVEEEESGLVARTEARSAIGTTGLELSSLAGIEPGTVLEMRDVDADATVGALLKITAMDRSTGRVTVAGAGLDAAQLAAVGAGRAILRSREFRLTVRLRRQDDPAVPSRGEQIQDSEMFRHLSMDPRHSRYAVRILGDIDGPHRRSDRRPEGESAYVRLRDMRAVADREGVDLGPEALTDRLPSGITRAARHPMARGNDALALLAPAVFLGVDDREPENRRGIFALKNIDDISIVAVPGQTDAQIQQALVNHCEELRYRFAVLDGPSPPGDSMADVQALRQRYDTKYAAIYHPWLMLPDPLPENLADIRQVPIPPAGHVLGIYARTDVERGVHKAPANEVVRGITGLRRYLNKAEHDLLNPFPVNINVIRDFRPDNRAIRIWGARVVTSDPDFKYVNVRRLMIFIEKSVDRGLQWVVFEPNAPPLWARVRRTISNFLTAVWRDGALEGTKPEDAFFVACDRTTMTQTDIDNGRLICVIGIAPVKPAEFVIIRIGLKTAEAEE</sequence>
<dbReference type="Pfam" id="PF17482">
    <property type="entry name" value="Phage_sheath_1C"/>
    <property type="match status" value="1"/>
</dbReference>
<dbReference type="PANTHER" id="PTHR35861">
    <property type="match status" value="1"/>
</dbReference>
<dbReference type="Pfam" id="PF04984">
    <property type="entry name" value="Phage_sheath_1"/>
    <property type="match status" value="1"/>
</dbReference>
<dbReference type="InterPro" id="IPR020287">
    <property type="entry name" value="Tail_sheath_C"/>
</dbReference>
<evidence type="ECO:0000256" key="1">
    <source>
        <dbReference type="ARBA" id="ARBA00008005"/>
    </source>
</evidence>
<dbReference type="InterPro" id="IPR035089">
    <property type="entry name" value="Phage_sheath_subtilisin"/>
</dbReference>
<comment type="caution">
    <text evidence="4">The sequence shown here is derived from an EMBL/GenBank/DDBJ whole genome shotgun (WGS) entry which is preliminary data.</text>
</comment>
<dbReference type="Proteomes" id="UP001243009">
    <property type="component" value="Unassembled WGS sequence"/>
</dbReference>
<evidence type="ECO:0000313" key="4">
    <source>
        <dbReference type="EMBL" id="MDO9712907.1"/>
    </source>
</evidence>
<dbReference type="Gene3D" id="3.40.50.11780">
    <property type="match status" value="2"/>
</dbReference>
<protein>
    <submittedName>
        <fullName evidence="4">Phage tail sheath subtilisin-like domain-containing protein</fullName>
    </submittedName>
</protein>
<keyword evidence="5" id="KW-1185">Reference proteome</keyword>
<accession>A0ABT9E9M6</accession>
<dbReference type="InterPro" id="IPR052042">
    <property type="entry name" value="Tail_sheath_structural"/>
</dbReference>
<dbReference type="EMBL" id="JAUTWS010000062">
    <property type="protein sequence ID" value="MDO9712907.1"/>
    <property type="molecule type" value="Genomic_DNA"/>
</dbReference>
<gene>
    <name evidence="4" type="ORF">Q7A36_31555</name>
</gene>
<feature type="domain" description="Tail sheath protein C-terminal" evidence="3">
    <location>
        <begin position="934"/>
        <end position="1039"/>
    </location>
</feature>
<proteinExistence type="inferred from homology"/>
<name>A0ABT9E9M6_9PROT</name>
<dbReference type="RefSeq" id="WP_305107769.1">
    <property type="nucleotide sequence ID" value="NZ_JAUTWS010000062.1"/>
</dbReference>
<evidence type="ECO:0000259" key="2">
    <source>
        <dbReference type="Pfam" id="PF04984"/>
    </source>
</evidence>
<organism evidence="4 5">
    <name type="scientific">Paracraurococcus lichenis</name>
    <dbReference type="NCBI Taxonomy" id="3064888"/>
    <lineage>
        <taxon>Bacteria</taxon>
        <taxon>Pseudomonadati</taxon>
        <taxon>Pseudomonadota</taxon>
        <taxon>Alphaproteobacteria</taxon>
        <taxon>Acetobacterales</taxon>
        <taxon>Roseomonadaceae</taxon>
        <taxon>Paracraurococcus</taxon>
    </lineage>
</organism>
<evidence type="ECO:0000259" key="3">
    <source>
        <dbReference type="Pfam" id="PF17482"/>
    </source>
</evidence>